<dbReference type="AlphaFoldDB" id="A0A6A6IYB7"/>
<accession>A0A6A6IYB7</accession>
<keyword evidence="2" id="KW-0687">Ribonucleoprotein</keyword>
<dbReference type="RefSeq" id="XP_033689916.1">
    <property type="nucleotide sequence ID" value="XM_033826507.1"/>
</dbReference>
<proteinExistence type="predicted"/>
<dbReference type="InterPro" id="IPR015943">
    <property type="entry name" value="WD40/YVTN_repeat-like_dom_sf"/>
</dbReference>
<dbReference type="EMBL" id="ML987190">
    <property type="protein sequence ID" value="KAF2254912.1"/>
    <property type="molecule type" value="Genomic_DNA"/>
</dbReference>
<dbReference type="GO" id="GO:0034455">
    <property type="term" value="C:t-UTP complex"/>
    <property type="evidence" value="ECO:0007669"/>
    <property type="project" value="TreeGrafter"/>
</dbReference>
<feature type="region of interest" description="Disordered" evidence="1">
    <location>
        <begin position="623"/>
        <end position="659"/>
    </location>
</feature>
<name>A0A6A6IYB7_9PLEO</name>
<evidence type="ECO:0000313" key="2">
    <source>
        <dbReference type="EMBL" id="KAF2254912.1"/>
    </source>
</evidence>
<reference evidence="2" key="1">
    <citation type="journal article" date="2020" name="Stud. Mycol.">
        <title>101 Dothideomycetes genomes: a test case for predicting lifestyles and emergence of pathogens.</title>
        <authorList>
            <person name="Haridas S."/>
            <person name="Albert R."/>
            <person name="Binder M."/>
            <person name="Bloem J."/>
            <person name="Labutti K."/>
            <person name="Salamov A."/>
            <person name="Andreopoulos B."/>
            <person name="Baker S."/>
            <person name="Barry K."/>
            <person name="Bills G."/>
            <person name="Bluhm B."/>
            <person name="Cannon C."/>
            <person name="Castanera R."/>
            <person name="Culley D."/>
            <person name="Daum C."/>
            <person name="Ezra D."/>
            <person name="Gonzalez J."/>
            <person name="Henrissat B."/>
            <person name="Kuo A."/>
            <person name="Liang C."/>
            <person name="Lipzen A."/>
            <person name="Lutzoni F."/>
            <person name="Magnuson J."/>
            <person name="Mondo S."/>
            <person name="Nolan M."/>
            <person name="Ohm R."/>
            <person name="Pangilinan J."/>
            <person name="Park H.-J."/>
            <person name="Ramirez L."/>
            <person name="Alfaro M."/>
            <person name="Sun H."/>
            <person name="Tritt A."/>
            <person name="Yoshinaga Y."/>
            <person name="Zwiers L.-H."/>
            <person name="Turgeon B."/>
            <person name="Goodwin S."/>
            <person name="Spatafora J."/>
            <person name="Crous P."/>
            <person name="Grigoriev I."/>
        </authorList>
    </citation>
    <scope>NUCLEOTIDE SEQUENCE</scope>
    <source>
        <strain evidence="2">CBS 122368</strain>
    </source>
</reference>
<dbReference type="Proteomes" id="UP000800094">
    <property type="component" value="Unassembled WGS sequence"/>
</dbReference>
<dbReference type="SMART" id="SM00320">
    <property type="entry name" value="WD40"/>
    <property type="match status" value="9"/>
</dbReference>
<dbReference type="PANTHER" id="PTHR44163">
    <property type="entry name" value="U3 SMALL NUCLEOLAR RNA-ASSOCIATED PROTEIN 4 HOMOLOG"/>
    <property type="match status" value="1"/>
</dbReference>
<dbReference type="SUPFAM" id="SSF101898">
    <property type="entry name" value="NHL repeat"/>
    <property type="match status" value="1"/>
</dbReference>
<feature type="compositionally biased region" description="Basic and acidic residues" evidence="1">
    <location>
        <begin position="810"/>
        <end position="829"/>
    </location>
</feature>
<dbReference type="InterPro" id="IPR046351">
    <property type="entry name" value="UTP4"/>
</dbReference>
<dbReference type="InterPro" id="IPR001680">
    <property type="entry name" value="WD40_rpt"/>
</dbReference>
<dbReference type="InterPro" id="IPR011047">
    <property type="entry name" value="Quinoprotein_ADH-like_sf"/>
</dbReference>
<dbReference type="PANTHER" id="PTHR44163:SF1">
    <property type="entry name" value="U3 SMALL NUCLEOLAR RNA-ASSOCIATED PROTEIN 4 HOMOLOG"/>
    <property type="match status" value="1"/>
</dbReference>
<evidence type="ECO:0000256" key="1">
    <source>
        <dbReference type="SAM" id="MobiDB-lite"/>
    </source>
</evidence>
<feature type="region of interest" description="Disordered" evidence="1">
    <location>
        <begin position="564"/>
        <end position="591"/>
    </location>
</feature>
<gene>
    <name evidence="2" type="ORF">BU26DRAFT_500580</name>
</gene>
<keyword evidence="3" id="KW-1185">Reference proteome</keyword>
<dbReference type="GeneID" id="54579837"/>
<dbReference type="Pfam" id="PF00400">
    <property type="entry name" value="WD40"/>
    <property type="match status" value="1"/>
</dbReference>
<feature type="compositionally biased region" description="Acidic residues" evidence="1">
    <location>
        <begin position="582"/>
        <end position="591"/>
    </location>
</feature>
<dbReference type="GO" id="GO:0032040">
    <property type="term" value="C:small-subunit processome"/>
    <property type="evidence" value="ECO:0007669"/>
    <property type="project" value="TreeGrafter"/>
</dbReference>
<dbReference type="GO" id="GO:0030686">
    <property type="term" value="C:90S preribosome"/>
    <property type="evidence" value="ECO:0007669"/>
    <property type="project" value="InterPro"/>
</dbReference>
<organism evidence="2 3">
    <name type="scientific">Trematosphaeria pertusa</name>
    <dbReference type="NCBI Taxonomy" id="390896"/>
    <lineage>
        <taxon>Eukaryota</taxon>
        <taxon>Fungi</taxon>
        <taxon>Dikarya</taxon>
        <taxon>Ascomycota</taxon>
        <taxon>Pezizomycotina</taxon>
        <taxon>Dothideomycetes</taxon>
        <taxon>Pleosporomycetidae</taxon>
        <taxon>Pleosporales</taxon>
        <taxon>Massarineae</taxon>
        <taxon>Trematosphaeriaceae</taxon>
        <taxon>Trematosphaeria</taxon>
    </lineage>
</organism>
<dbReference type="OrthoDB" id="8883818at2759"/>
<dbReference type="GO" id="GO:0003723">
    <property type="term" value="F:RNA binding"/>
    <property type="evidence" value="ECO:0007669"/>
    <property type="project" value="TreeGrafter"/>
</dbReference>
<protein>
    <submittedName>
        <fullName evidence="2">Small nucleolar ribonucleoprotein-like protein complex subunit</fullName>
    </submittedName>
</protein>
<sequence>MDIHRSRFVPYPPSAINALAFSHTETLDANRDPECLRLAVGRANGDIEIWNPANGDWLQERVFLGGKERSVEGLAWTQEPEERDEDGKLEPGRLRLFSIGYSRSVTEWDLGTGLPARHSDGTHSEVWCFATQPKSTVPHEAEACQNLIAGCADGTLVLLSTADDDLRFERFIARSTTKKARALSVTYKDRHTVLAGFADSMIRVYDTRNGNIIRNISLGSGPRNGPKEILVWKVKCLPNGDFISGDSTGDIRFYSGRNYSQTQRISGHEADVLDLAVSRDGTRMFSGGMDRRTCFYTCNKKIAIASGKWTKVSQKRYHDHDVKALATYDGAKLSVVVSGGIDAQPIVLPLRQFGKELDRGLPALPHSPPVVSAPEARLMVSWWNCEVRIWRVKFQEVGIAKPKVVARLALQGDENISSVAITRDGGLLAVATAREVKLFQLVQSMSAVASTLRIRKLELPLRPGARLVRFSPDGKWLAIITGANDISLARIIQSEDPSDRARMLPSLMPLRRRERDQAWRDPLDGPSGHYSRSITHAEFSQDGSVFAVADLAGYIDTWVTEGHEDSTAPEIDIDESHGTASDGEESDVDEDAIEKPMTFLGQRWVRNPSGHLLPRLDSAPVVLSFQPGHEDSGRPEPNGNPAVHPTRHNPHPHSQDLPDTEHRLLVVSADRRMYLFEVLAGRLSEWSRRNPPSSYPSQFRMLDLPAKGCIWDVTKEHQRIWLYGEKWLFMFDPSKDFPIPQSTGASVLTNGVEEAEGEMSKKRKRDAARGVSRKGTSGAGDAVPSKEAPVTKMRKYTSGEDPSAKPPWRGLHDTRKAAEFDDDLDDKHQTMATFRRSAGQDSVDSALGGLANGDMGTEERDLIEGKNGREVLEQRKQNPEPWWHTFKYRPILGIVPIGGSHQPLEVVLIERPSWEVDLPPRFVGTHE</sequence>
<evidence type="ECO:0000313" key="3">
    <source>
        <dbReference type="Proteomes" id="UP000800094"/>
    </source>
</evidence>
<dbReference type="Gene3D" id="2.130.10.10">
    <property type="entry name" value="YVTN repeat-like/Quinoprotein amine dehydrogenase"/>
    <property type="match status" value="3"/>
</dbReference>
<dbReference type="SUPFAM" id="SSF50998">
    <property type="entry name" value="Quinoprotein alcohol dehydrogenase-like"/>
    <property type="match status" value="1"/>
</dbReference>
<feature type="region of interest" description="Disordered" evidence="1">
    <location>
        <begin position="742"/>
        <end position="860"/>
    </location>
</feature>
<dbReference type="GO" id="GO:0000462">
    <property type="term" value="P:maturation of SSU-rRNA from tricistronic rRNA transcript (SSU-rRNA, 5.8S rRNA, LSU-rRNA)"/>
    <property type="evidence" value="ECO:0007669"/>
    <property type="project" value="InterPro"/>
</dbReference>